<dbReference type="Proteomes" id="UP001180825">
    <property type="component" value="Unassembled WGS sequence"/>
</dbReference>
<gene>
    <name evidence="1" type="ORF">J2X21_000857</name>
</gene>
<keyword evidence="2" id="KW-1185">Reference proteome</keyword>
<name>A0ABU2A3Y1_9BURK</name>
<dbReference type="InterPro" id="IPR009679">
    <property type="entry name" value="Phage_186_CII-like"/>
</dbReference>
<evidence type="ECO:0000313" key="1">
    <source>
        <dbReference type="EMBL" id="MDR7331745.1"/>
    </source>
</evidence>
<protein>
    <submittedName>
        <fullName evidence="1">Uncharacterized protein</fullName>
    </submittedName>
</protein>
<dbReference type="RefSeq" id="WP_310325273.1">
    <property type="nucleotide sequence ID" value="NZ_JAVDXV010000001.1"/>
</dbReference>
<accession>A0ABU2A3Y1</accession>
<dbReference type="EMBL" id="JAVDXV010000001">
    <property type="protein sequence ID" value="MDR7331745.1"/>
    <property type="molecule type" value="Genomic_DNA"/>
</dbReference>
<evidence type="ECO:0000313" key="2">
    <source>
        <dbReference type="Proteomes" id="UP001180825"/>
    </source>
</evidence>
<sequence>MSGSVLDAAYWTGSDYPGGAKALAERINHRNLDDELNPNRTSAKLGLKTAVDMQVMSGDFRILYAMAEACRHFPPVPMPDVPTADAPCLATLSRLAHEFSSLVGEVAGDLGDNKVTNAELAEIVRRWHALVSCGQVLIQQVTAMNAALQALAPEARP</sequence>
<dbReference type="Pfam" id="PF06892">
    <property type="entry name" value="Phage_CP76"/>
    <property type="match status" value="1"/>
</dbReference>
<organism evidence="1 2">
    <name type="scientific">Roseateles asaccharophilus</name>
    <dbReference type="NCBI Taxonomy" id="582607"/>
    <lineage>
        <taxon>Bacteria</taxon>
        <taxon>Pseudomonadati</taxon>
        <taxon>Pseudomonadota</taxon>
        <taxon>Betaproteobacteria</taxon>
        <taxon>Burkholderiales</taxon>
        <taxon>Sphaerotilaceae</taxon>
        <taxon>Roseateles</taxon>
    </lineage>
</organism>
<comment type="caution">
    <text evidence="1">The sequence shown here is derived from an EMBL/GenBank/DDBJ whole genome shotgun (WGS) entry which is preliminary data.</text>
</comment>
<proteinExistence type="predicted"/>
<reference evidence="1 2" key="1">
    <citation type="submission" date="2023-07" db="EMBL/GenBank/DDBJ databases">
        <title>Sorghum-associated microbial communities from plants grown in Nebraska, USA.</title>
        <authorList>
            <person name="Schachtman D."/>
        </authorList>
    </citation>
    <scope>NUCLEOTIDE SEQUENCE [LARGE SCALE GENOMIC DNA]</scope>
    <source>
        <strain evidence="1 2">BE316</strain>
    </source>
</reference>